<reference evidence="4" key="1">
    <citation type="journal article" date="2005" name="Nature">
        <title>The map-based sequence of the rice genome.</title>
        <authorList>
            <consortium name="International rice genome sequencing project (IRGSP)"/>
            <person name="Matsumoto T."/>
            <person name="Wu J."/>
            <person name="Kanamori H."/>
            <person name="Katayose Y."/>
            <person name="Fujisawa M."/>
            <person name="Namiki N."/>
            <person name="Mizuno H."/>
            <person name="Yamamoto K."/>
            <person name="Antonio B.A."/>
            <person name="Baba T."/>
            <person name="Sakata K."/>
            <person name="Nagamura Y."/>
            <person name="Aoki H."/>
            <person name="Arikawa K."/>
            <person name="Arita K."/>
            <person name="Bito T."/>
            <person name="Chiden Y."/>
            <person name="Fujitsuka N."/>
            <person name="Fukunaka R."/>
            <person name="Hamada M."/>
            <person name="Harada C."/>
            <person name="Hayashi A."/>
            <person name="Hijishita S."/>
            <person name="Honda M."/>
            <person name="Hosokawa S."/>
            <person name="Ichikawa Y."/>
            <person name="Idonuma A."/>
            <person name="Iijima M."/>
            <person name="Ikeda M."/>
            <person name="Ikeno M."/>
            <person name="Ito K."/>
            <person name="Ito S."/>
            <person name="Ito T."/>
            <person name="Ito Y."/>
            <person name="Ito Y."/>
            <person name="Iwabuchi A."/>
            <person name="Kamiya K."/>
            <person name="Karasawa W."/>
            <person name="Kurita K."/>
            <person name="Katagiri S."/>
            <person name="Kikuta A."/>
            <person name="Kobayashi H."/>
            <person name="Kobayashi N."/>
            <person name="Machita K."/>
            <person name="Maehara T."/>
            <person name="Masukawa M."/>
            <person name="Mizubayashi T."/>
            <person name="Mukai Y."/>
            <person name="Nagasaki H."/>
            <person name="Nagata Y."/>
            <person name="Naito S."/>
            <person name="Nakashima M."/>
            <person name="Nakama Y."/>
            <person name="Nakamichi Y."/>
            <person name="Nakamura M."/>
            <person name="Meguro A."/>
            <person name="Negishi M."/>
            <person name="Ohta I."/>
            <person name="Ohta T."/>
            <person name="Okamoto M."/>
            <person name="Ono N."/>
            <person name="Saji S."/>
            <person name="Sakaguchi M."/>
            <person name="Sakai K."/>
            <person name="Shibata M."/>
            <person name="Shimokawa T."/>
            <person name="Song J."/>
            <person name="Takazaki Y."/>
            <person name="Terasawa K."/>
            <person name="Tsugane M."/>
            <person name="Tsuji K."/>
            <person name="Ueda S."/>
            <person name="Waki K."/>
            <person name="Yamagata H."/>
            <person name="Yamamoto M."/>
            <person name="Yamamoto S."/>
            <person name="Yamane H."/>
            <person name="Yoshiki S."/>
            <person name="Yoshihara R."/>
            <person name="Yukawa K."/>
            <person name="Zhong H."/>
            <person name="Yano M."/>
            <person name="Yuan Q."/>
            <person name="Ouyang S."/>
            <person name="Liu J."/>
            <person name="Jones K.M."/>
            <person name="Gansberger K."/>
            <person name="Moffat K."/>
            <person name="Hill J."/>
            <person name="Bera J."/>
            <person name="Fadrosh D."/>
            <person name="Jin S."/>
            <person name="Johri S."/>
            <person name="Kim M."/>
            <person name="Overton L."/>
            <person name="Reardon M."/>
            <person name="Tsitrin T."/>
            <person name="Vuong H."/>
            <person name="Weaver B."/>
            <person name="Ciecko A."/>
            <person name="Tallon L."/>
            <person name="Jackson J."/>
            <person name="Pai G."/>
            <person name="Aken S.V."/>
            <person name="Utterback T."/>
            <person name="Reidmuller S."/>
            <person name="Feldblyum T."/>
            <person name="Hsiao J."/>
            <person name="Zismann V."/>
            <person name="Iobst S."/>
            <person name="de Vazeille A.R."/>
            <person name="Buell C.R."/>
            <person name="Ying K."/>
            <person name="Li Y."/>
            <person name="Lu T."/>
            <person name="Huang Y."/>
            <person name="Zhao Q."/>
            <person name="Feng Q."/>
            <person name="Zhang L."/>
            <person name="Zhu J."/>
            <person name="Weng Q."/>
            <person name="Mu J."/>
            <person name="Lu Y."/>
            <person name="Fan D."/>
            <person name="Liu Y."/>
            <person name="Guan J."/>
            <person name="Zhang Y."/>
            <person name="Yu S."/>
            <person name="Liu X."/>
            <person name="Zhang Y."/>
            <person name="Hong G."/>
            <person name="Han B."/>
            <person name="Choisne N."/>
            <person name="Demange N."/>
            <person name="Orjeda G."/>
            <person name="Samain S."/>
            <person name="Cattolico L."/>
            <person name="Pelletier E."/>
            <person name="Couloux A."/>
            <person name="Segurens B."/>
            <person name="Wincker P."/>
            <person name="D'Hont A."/>
            <person name="Scarpelli C."/>
            <person name="Weissenbach J."/>
            <person name="Salanoubat M."/>
            <person name="Quetier F."/>
            <person name="Yu Y."/>
            <person name="Kim H.R."/>
            <person name="Rambo T."/>
            <person name="Currie J."/>
            <person name="Collura K."/>
            <person name="Luo M."/>
            <person name="Yang T."/>
            <person name="Ammiraju J.S.S."/>
            <person name="Engler F."/>
            <person name="Soderlund C."/>
            <person name="Wing R.A."/>
            <person name="Palmer L.E."/>
            <person name="de la Bastide M."/>
            <person name="Spiegel L."/>
            <person name="Nascimento L."/>
            <person name="Zutavern T."/>
            <person name="O'Shaughnessy A."/>
            <person name="Dike S."/>
            <person name="Dedhia N."/>
            <person name="Preston R."/>
            <person name="Balija V."/>
            <person name="McCombie W.R."/>
            <person name="Chow T."/>
            <person name="Chen H."/>
            <person name="Chung M."/>
            <person name="Chen C."/>
            <person name="Shaw J."/>
            <person name="Wu H."/>
            <person name="Hsiao K."/>
            <person name="Chao Y."/>
            <person name="Chu M."/>
            <person name="Cheng C."/>
            <person name="Hour A."/>
            <person name="Lee P."/>
            <person name="Lin S."/>
            <person name="Lin Y."/>
            <person name="Liou J."/>
            <person name="Liu S."/>
            <person name="Hsing Y."/>
            <person name="Raghuvanshi S."/>
            <person name="Mohanty A."/>
            <person name="Bharti A.K."/>
            <person name="Gaur A."/>
            <person name="Gupta V."/>
            <person name="Kumar D."/>
            <person name="Ravi V."/>
            <person name="Vij S."/>
            <person name="Kapur A."/>
            <person name="Khurana P."/>
            <person name="Khurana P."/>
            <person name="Khurana J.P."/>
            <person name="Tyagi A.K."/>
            <person name="Gaikwad K."/>
            <person name="Singh A."/>
            <person name="Dalal V."/>
            <person name="Srivastava S."/>
            <person name="Dixit A."/>
            <person name="Pal A.K."/>
            <person name="Ghazi I.A."/>
            <person name="Yadav M."/>
            <person name="Pandit A."/>
            <person name="Bhargava A."/>
            <person name="Sureshbabu K."/>
            <person name="Batra K."/>
            <person name="Sharma T.R."/>
            <person name="Mohapatra T."/>
            <person name="Singh N.K."/>
            <person name="Messing J."/>
            <person name="Nelson A.B."/>
            <person name="Fuks G."/>
            <person name="Kavchok S."/>
            <person name="Keizer G."/>
            <person name="Linton E."/>
            <person name="Llaca V."/>
            <person name="Song R."/>
            <person name="Tanyolac B."/>
            <person name="Young S."/>
            <person name="Ho-Il K."/>
            <person name="Hahn J.H."/>
            <person name="Sangsakoo G."/>
            <person name="Vanavichit A."/>
            <person name="de Mattos Luiz.A.T."/>
            <person name="Zimmer P.D."/>
            <person name="Malone G."/>
            <person name="Dellagostin O."/>
            <person name="de Oliveira A.C."/>
            <person name="Bevan M."/>
            <person name="Bancroft I."/>
            <person name="Minx P."/>
            <person name="Cordum H."/>
            <person name="Wilson R."/>
            <person name="Cheng Z."/>
            <person name="Jin W."/>
            <person name="Jiang J."/>
            <person name="Leong S.A."/>
            <person name="Iwama H."/>
            <person name="Gojobori T."/>
            <person name="Itoh T."/>
            <person name="Niimura Y."/>
            <person name="Fujii Y."/>
            <person name="Habara T."/>
            <person name="Sakai H."/>
            <person name="Sato Y."/>
            <person name="Wilson G."/>
            <person name="Kumar K."/>
            <person name="McCouch S."/>
            <person name="Juretic N."/>
            <person name="Hoen D."/>
            <person name="Wright S."/>
            <person name="Bruskiewich R."/>
            <person name="Bureau T."/>
            <person name="Miyao A."/>
            <person name="Hirochika H."/>
            <person name="Nishikawa T."/>
            <person name="Kadowaki K."/>
            <person name="Sugiura M."/>
            <person name="Burr B."/>
            <person name="Sasaki T."/>
        </authorList>
    </citation>
    <scope>NUCLEOTIDE SEQUENCE [LARGE SCALE GENOMIC DNA]</scope>
    <source>
        <strain evidence="4">cv. Nipponbare</strain>
    </source>
</reference>
<protein>
    <submittedName>
        <fullName evidence="3">Polyprotein</fullName>
    </submittedName>
</protein>
<evidence type="ECO:0000313" key="4">
    <source>
        <dbReference type="Proteomes" id="UP000000763"/>
    </source>
</evidence>
<gene>
    <name evidence="3" type="ORF">P0672D07.10</name>
</gene>
<feature type="domain" description="Retrotransposon gag" evidence="2">
    <location>
        <begin position="306"/>
        <end position="395"/>
    </location>
</feature>
<feature type="compositionally biased region" description="Polar residues" evidence="1">
    <location>
        <begin position="172"/>
        <end position="185"/>
    </location>
</feature>
<dbReference type="AlphaFoldDB" id="Q65WU7"/>
<dbReference type="SUPFAM" id="SSF56672">
    <property type="entry name" value="DNA/RNA polymerases"/>
    <property type="match status" value="1"/>
</dbReference>
<dbReference type="Gene3D" id="3.10.10.10">
    <property type="entry name" value="HIV Type 1 Reverse Transcriptase, subunit A, domain 1"/>
    <property type="match status" value="1"/>
</dbReference>
<feature type="compositionally biased region" description="Polar residues" evidence="1">
    <location>
        <begin position="425"/>
        <end position="439"/>
    </location>
</feature>
<organism evidence="3 4">
    <name type="scientific">Oryza sativa subsp. japonica</name>
    <name type="common">Rice</name>
    <dbReference type="NCBI Taxonomy" id="39947"/>
    <lineage>
        <taxon>Eukaryota</taxon>
        <taxon>Viridiplantae</taxon>
        <taxon>Streptophyta</taxon>
        <taxon>Embryophyta</taxon>
        <taxon>Tracheophyta</taxon>
        <taxon>Spermatophyta</taxon>
        <taxon>Magnoliopsida</taxon>
        <taxon>Liliopsida</taxon>
        <taxon>Poales</taxon>
        <taxon>Poaceae</taxon>
        <taxon>BOP clade</taxon>
        <taxon>Oryzoideae</taxon>
        <taxon>Oryzeae</taxon>
        <taxon>Oryzinae</taxon>
        <taxon>Oryza</taxon>
        <taxon>Oryza sativa</taxon>
    </lineage>
</organism>
<dbReference type="InterPro" id="IPR005162">
    <property type="entry name" value="Retrotrans_gag_dom"/>
</dbReference>
<feature type="region of interest" description="Disordered" evidence="1">
    <location>
        <begin position="149"/>
        <end position="225"/>
    </location>
</feature>
<name>Q65WU7_ORYSJ</name>
<dbReference type="Proteomes" id="UP000000763">
    <property type="component" value="Chromosome 5"/>
</dbReference>
<feature type="region of interest" description="Disordered" evidence="1">
    <location>
        <begin position="421"/>
        <end position="443"/>
    </location>
</feature>
<feature type="compositionally biased region" description="Basic and acidic residues" evidence="1">
    <location>
        <begin position="190"/>
        <end position="212"/>
    </location>
</feature>
<evidence type="ECO:0000259" key="2">
    <source>
        <dbReference type="Pfam" id="PF03732"/>
    </source>
</evidence>
<proteinExistence type="predicted"/>
<dbReference type="InterPro" id="IPR043502">
    <property type="entry name" value="DNA/RNA_pol_sf"/>
</dbReference>
<feature type="compositionally biased region" description="Basic and acidic residues" evidence="1">
    <location>
        <begin position="709"/>
        <end position="721"/>
    </location>
</feature>
<evidence type="ECO:0000313" key="3">
    <source>
        <dbReference type="EMBL" id="AAU44305.1"/>
    </source>
</evidence>
<accession>Q65WU7</accession>
<dbReference type="PANTHER" id="PTHR24559">
    <property type="entry name" value="TRANSPOSON TY3-I GAG-POL POLYPROTEIN"/>
    <property type="match status" value="1"/>
</dbReference>
<feature type="compositionally biased region" description="Basic and acidic residues" evidence="1">
    <location>
        <begin position="470"/>
        <end position="483"/>
    </location>
</feature>
<feature type="region of interest" description="Disordered" evidence="1">
    <location>
        <begin position="42"/>
        <end position="64"/>
    </location>
</feature>
<feature type="region of interest" description="Disordered" evidence="1">
    <location>
        <begin position="697"/>
        <end position="727"/>
    </location>
</feature>
<feature type="region of interest" description="Disordered" evidence="1">
    <location>
        <begin position="463"/>
        <end position="505"/>
    </location>
</feature>
<dbReference type="EMBL" id="AC136228">
    <property type="protein sequence ID" value="AAU44305.1"/>
    <property type="molecule type" value="Genomic_DNA"/>
</dbReference>
<feature type="compositionally biased region" description="Low complexity" evidence="1">
    <location>
        <begin position="153"/>
        <end position="164"/>
    </location>
</feature>
<evidence type="ECO:0000256" key="1">
    <source>
        <dbReference type="SAM" id="MobiDB-lite"/>
    </source>
</evidence>
<feature type="compositionally biased region" description="Polar residues" evidence="1">
    <location>
        <begin position="42"/>
        <end position="58"/>
    </location>
</feature>
<sequence>MGFISGIDNFVFLPGLDFITNDFGKISLLDSIRTSQGEIISTGTASNHSGEIQSTSTRPDQDDGAYPSILMKLPDDLAAVFTTRASSSQELDGYLSSPDVDSRPMEILEYDDFGYRYDHINLDDFDEGYEDNYTPLFFSVFMADNETAEQLNSSSVRTRTGSRVPPLRSQDYHQPSLSVASTGSSRRSRDHGERSVHSPPDRHRERRAEQPRSPRRRRPVDLRDTINQRRAARGHIPHHSPDCNDDDVDGVAAFTSDLRRVDWPAGFKPTGIEKYDGTTNPESWLTVCGLAIRATGGDSKAMANYLPVALADSAWSWLHGLPRGTIGSWEELREHFIANFQGTFERPGTQFDLYNVTQKSGESLRDYIRRFFEQRNKISDITNDVIIAAFTKGIRHEHLVGKFGRKPPKTVKQMFEKANEYAKQKTPSLHPSSQATPGSQRKMRRLQGGVEVPITRIASFAEQYAKNTRKPTDGDQSALKKKDDEDDAPTGFQDSRKELNHIFGGPLAYESKRKQKLTKREIDAVQPDTPQYLRWSETAIKFDRSDHPNRVVHPGRALNILFTKTLDDMQIPRTELKPSSAPFHRVIPGLSSTPLGQITLLVTFNTRESFRTENVCFEVADFETAYHAILGRPALAKFMAVLHYTYMMMKMPGPRGVISLRSDIKHTVTCDKESCKMAQTREVTLAREEIRLATSTATEGEVPTPKISKNGESDAKTKKIPLDPSDPTKTAVIGAEEVIEHSLHVKEDAKPIKQRLRRFAQDRKDAIKEELTKLLADGFIKEVLHPDWLANPVLVQKKTGQWRMCVDYTDLNKSCLKDPFGLPRIDQNLQPSSLRFGLLPFDPETNGAVSLARTVHYHLQPSEDSIVPVRLPVIQNWLRIFIHLLLFPFSPKSGYKTQDKNNEKMVVIIGNC</sequence>
<dbReference type="InterPro" id="IPR053134">
    <property type="entry name" value="RNA-dir_DNA_polymerase"/>
</dbReference>
<reference evidence="4" key="2">
    <citation type="journal article" date="2008" name="Nucleic Acids Res.">
        <title>The rice annotation project database (RAP-DB): 2008 update.</title>
        <authorList>
            <consortium name="The rice annotation project (RAP)"/>
        </authorList>
    </citation>
    <scope>GENOME REANNOTATION</scope>
    <source>
        <strain evidence="4">cv. Nipponbare</strain>
    </source>
</reference>
<dbReference type="PANTHER" id="PTHR24559:SF444">
    <property type="entry name" value="REVERSE TRANSCRIPTASE DOMAIN-CONTAINING PROTEIN"/>
    <property type="match status" value="1"/>
</dbReference>
<dbReference type="Pfam" id="PF03732">
    <property type="entry name" value="Retrotrans_gag"/>
    <property type="match status" value="1"/>
</dbReference>